<organism evidence="2 3">
    <name type="scientific">Ereboglobus luteus</name>
    <dbReference type="NCBI Taxonomy" id="1796921"/>
    <lineage>
        <taxon>Bacteria</taxon>
        <taxon>Pseudomonadati</taxon>
        <taxon>Verrucomicrobiota</taxon>
        <taxon>Opitutia</taxon>
        <taxon>Opitutales</taxon>
        <taxon>Opitutaceae</taxon>
        <taxon>Ereboglobus</taxon>
    </lineage>
</organism>
<sequence length="61" mass="7166">MAPVEIPNSSDQIPKNKSHQTRACTRSGGVPTPDEAQPRLLEFKYWNLEFYWNLITEIWNF</sequence>
<accession>A0A2U8E4F2</accession>
<reference evidence="2 3" key="1">
    <citation type="journal article" date="2018" name="Syst. Appl. Microbiol.">
        <title>Ereboglobus luteus gen. nov. sp. nov. from cockroach guts, and new insights into the oxygen relationship of the genera Opitutus and Didymococcus (Verrucomicrobia: Opitutaceae).</title>
        <authorList>
            <person name="Tegtmeier D."/>
            <person name="Belitz A."/>
            <person name="Radek R."/>
            <person name="Heimerl T."/>
            <person name="Brune A."/>
        </authorList>
    </citation>
    <scope>NUCLEOTIDE SEQUENCE [LARGE SCALE GENOMIC DNA]</scope>
    <source>
        <strain evidence="2 3">Ho45</strain>
    </source>
</reference>
<name>A0A2U8E4F2_9BACT</name>
<evidence type="ECO:0000313" key="3">
    <source>
        <dbReference type="Proteomes" id="UP000244896"/>
    </source>
</evidence>
<dbReference type="Proteomes" id="UP000244896">
    <property type="component" value="Chromosome"/>
</dbReference>
<dbReference type="KEGG" id="elut:CKA38_11205"/>
<feature type="region of interest" description="Disordered" evidence="1">
    <location>
        <begin position="1"/>
        <end position="35"/>
    </location>
</feature>
<evidence type="ECO:0000313" key="2">
    <source>
        <dbReference type="EMBL" id="AWI09743.1"/>
    </source>
</evidence>
<dbReference type="AlphaFoldDB" id="A0A2U8E4F2"/>
<keyword evidence="3" id="KW-1185">Reference proteome</keyword>
<proteinExistence type="predicted"/>
<evidence type="ECO:0000256" key="1">
    <source>
        <dbReference type="SAM" id="MobiDB-lite"/>
    </source>
</evidence>
<gene>
    <name evidence="2" type="ORF">CKA38_11205</name>
</gene>
<protein>
    <submittedName>
        <fullName evidence="2">Uncharacterized protein</fullName>
    </submittedName>
</protein>
<dbReference type="EMBL" id="CP023004">
    <property type="protein sequence ID" value="AWI09743.1"/>
    <property type="molecule type" value="Genomic_DNA"/>
</dbReference>